<dbReference type="Pfam" id="PF00400">
    <property type="entry name" value="WD40"/>
    <property type="match status" value="1"/>
</dbReference>
<dbReference type="eggNOG" id="COG2319">
    <property type="taxonomic scope" value="Bacteria"/>
</dbReference>
<dbReference type="PANTHER" id="PTHR19848">
    <property type="entry name" value="WD40 REPEAT PROTEIN"/>
    <property type="match status" value="1"/>
</dbReference>
<protein>
    <submittedName>
        <fullName evidence="4">Uncharacterized protein</fullName>
    </submittedName>
</protein>
<evidence type="ECO:0000256" key="2">
    <source>
        <dbReference type="ARBA" id="ARBA00022737"/>
    </source>
</evidence>
<dbReference type="Gene3D" id="2.130.10.10">
    <property type="entry name" value="YVTN repeat-like/Quinoprotein amine dehydrogenase"/>
    <property type="match status" value="2"/>
</dbReference>
<reference evidence="4 5" key="1">
    <citation type="journal article" date="2017" name="Antonie Van Leeuwenhoek">
        <title>Rhizobium rhizosphaerae sp. nov., a novel species isolated from rice rhizosphere.</title>
        <authorList>
            <person name="Zhao J.J."/>
            <person name="Zhang J."/>
            <person name="Zhang R.J."/>
            <person name="Zhang C.W."/>
            <person name="Yin H.Q."/>
            <person name="Zhang X.X."/>
        </authorList>
    </citation>
    <scope>NUCLEOTIDE SEQUENCE [LARGE SCALE GENOMIC DNA]</scope>
    <source>
        <strain evidence="4 5">E3</strain>
    </source>
</reference>
<dbReference type="InterPro" id="IPR019775">
    <property type="entry name" value="WD40_repeat_CS"/>
</dbReference>
<dbReference type="InterPro" id="IPR001680">
    <property type="entry name" value="WD40_rpt"/>
</dbReference>
<keyword evidence="2" id="KW-0677">Repeat</keyword>
<gene>
    <name evidence="4" type="ORF">GLIP_3707</name>
</gene>
<dbReference type="SUPFAM" id="SSF50998">
    <property type="entry name" value="Quinoprotein alcohol dehydrogenase-like"/>
    <property type="match status" value="1"/>
</dbReference>
<comment type="caution">
    <text evidence="4">The sequence shown here is derived from an EMBL/GenBank/DDBJ whole genome shotgun (WGS) entry which is preliminary data.</text>
</comment>
<dbReference type="EMBL" id="BAEN01000068">
    <property type="protein sequence ID" value="GAC16318.1"/>
    <property type="molecule type" value="Genomic_DNA"/>
</dbReference>
<evidence type="ECO:0000313" key="4">
    <source>
        <dbReference type="EMBL" id="GAC16318.1"/>
    </source>
</evidence>
<keyword evidence="5" id="KW-1185">Reference proteome</keyword>
<dbReference type="InterPro" id="IPR011047">
    <property type="entry name" value="Quinoprotein_ADH-like_sf"/>
</dbReference>
<dbReference type="Proteomes" id="UP000006334">
    <property type="component" value="Unassembled WGS sequence"/>
</dbReference>
<evidence type="ECO:0000256" key="3">
    <source>
        <dbReference type="PROSITE-ProRule" id="PRU00221"/>
    </source>
</evidence>
<dbReference type="PROSITE" id="PS50082">
    <property type="entry name" value="WD_REPEATS_2"/>
    <property type="match status" value="3"/>
</dbReference>
<accession>K6YIB0</accession>
<keyword evidence="1 3" id="KW-0853">WD repeat</keyword>
<dbReference type="AlphaFoldDB" id="K6YIB0"/>
<feature type="repeat" description="WD" evidence="3">
    <location>
        <begin position="253"/>
        <end position="294"/>
    </location>
</feature>
<proteinExistence type="predicted"/>
<dbReference type="PROSITE" id="PS00678">
    <property type="entry name" value="WD_REPEATS_1"/>
    <property type="match status" value="1"/>
</dbReference>
<dbReference type="PROSITE" id="PS51257">
    <property type="entry name" value="PROKAR_LIPOPROTEIN"/>
    <property type="match status" value="1"/>
</dbReference>
<organism evidence="4 5">
    <name type="scientific">Aliiglaciecola lipolytica E3</name>
    <dbReference type="NCBI Taxonomy" id="1127673"/>
    <lineage>
        <taxon>Bacteria</taxon>
        <taxon>Pseudomonadati</taxon>
        <taxon>Pseudomonadota</taxon>
        <taxon>Gammaproteobacteria</taxon>
        <taxon>Alteromonadales</taxon>
        <taxon>Alteromonadaceae</taxon>
        <taxon>Aliiglaciecola</taxon>
    </lineage>
</organism>
<evidence type="ECO:0000313" key="5">
    <source>
        <dbReference type="Proteomes" id="UP000006334"/>
    </source>
</evidence>
<dbReference type="PROSITE" id="PS50294">
    <property type="entry name" value="WD_REPEATS_REGION"/>
    <property type="match status" value="1"/>
</dbReference>
<dbReference type="SMART" id="SM00320">
    <property type="entry name" value="WD40"/>
    <property type="match status" value="6"/>
</dbReference>
<feature type="repeat" description="WD" evidence="3">
    <location>
        <begin position="212"/>
        <end position="250"/>
    </location>
</feature>
<dbReference type="RefSeq" id="WP_008846120.1">
    <property type="nucleotide sequence ID" value="NZ_BAEN01000068.1"/>
</dbReference>
<dbReference type="STRING" id="1127673.GLIP_3707"/>
<feature type="repeat" description="WD" evidence="3">
    <location>
        <begin position="168"/>
        <end position="209"/>
    </location>
</feature>
<name>K6YIB0_9ALTE</name>
<sequence>MYKTADRLMLNHRFTFLWVMISLFLSACSGAISQPEKSVRHAQEGAYAADISADGKISVISTAQQGILVWDLTNQAEKFKWSHQEEGNNHNTVGIVHIAADSSYVVTADREAFALWNLTTGEPEGFWRIDEASVRDIAVSNNGRGILVGRGNGKVLFFEPKTGRRLEFLGHQEKINSVDISPNGFYALTGGNDYTAYLWDTRTGQVIHKFVHSSRVTKVALDDLGRYAFSVDSKRGAKIWDVQSGKEISQLFYLQRQKIFSTATFSENGKYLATGSPGRALNLWSVTSGSEIQEWRVTPKEGTQPQSAIVYAVSFSQENQLLSESSSGLAEYWPFEQD</sequence>
<evidence type="ECO:0000256" key="1">
    <source>
        <dbReference type="ARBA" id="ARBA00022574"/>
    </source>
</evidence>
<dbReference type="PANTHER" id="PTHR19848:SF8">
    <property type="entry name" value="F-BOX AND WD REPEAT DOMAIN CONTAINING 7"/>
    <property type="match status" value="1"/>
</dbReference>
<dbReference type="InterPro" id="IPR015943">
    <property type="entry name" value="WD40/YVTN_repeat-like_dom_sf"/>
</dbReference>